<protein>
    <submittedName>
        <fullName evidence="2">Capsid assembly protein</fullName>
    </submittedName>
</protein>
<feature type="compositionally biased region" description="Low complexity" evidence="1">
    <location>
        <begin position="18"/>
        <end position="36"/>
    </location>
</feature>
<name>A0A246KYI8_9GAMM</name>
<proteinExistence type="predicted"/>
<dbReference type="Pfam" id="PF05396">
    <property type="entry name" value="Phage_T7_Capsid"/>
    <property type="match status" value="1"/>
</dbReference>
<dbReference type="InterPro" id="IPR008768">
    <property type="entry name" value="Gp9-like"/>
</dbReference>
<dbReference type="RefSeq" id="WP_088476074.1">
    <property type="nucleotide sequence ID" value="NZ_NIXP01000075.1"/>
</dbReference>
<dbReference type="Proteomes" id="UP000197904">
    <property type="component" value="Unassembled WGS sequence"/>
</dbReference>
<evidence type="ECO:0000313" key="3">
    <source>
        <dbReference type="Proteomes" id="UP000197904"/>
    </source>
</evidence>
<reference evidence="2 3" key="1">
    <citation type="submission" date="2017-06" db="EMBL/GenBank/DDBJ databases">
        <authorList>
            <person name="Kim H.J."/>
            <person name="Triplett B.A."/>
        </authorList>
    </citation>
    <scope>NUCLEOTIDE SEQUENCE [LARGE SCALE GENOMIC DNA]</scope>
    <source>
        <strain evidence="2 3">S18795</strain>
    </source>
</reference>
<sequence length="261" mass="27504">MSQPGKSEVTVSLDGINGQPTPGQQPPQNSQDTQQPAPGAQGATDGERLFGGKYKTVEELEAAYAELSTPADDKGGKGGPATIDDATADDARDALARAGLDLDDFATEFNSNGSLSEESYKKLQDAGYPKELVDVYVDGLRARVQTYENAVYSPAGGKAGYDGLVQWAKTNLSAEQKRAFNEAVQSGDAGRAALAVQGLVALRGGNGRLLNGKTAPNADAGPKPFQSQAQVVEAMRDVRYHRDPAYRAEVSARLAVSPLFK</sequence>
<gene>
    <name evidence="2" type="ORF">CEE55_10805</name>
</gene>
<dbReference type="AlphaFoldDB" id="A0A246KYI8"/>
<feature type="region of interest" description="Disordered" evidence="1">
    <location>
        <begin position="65"/>
        <end position="88"/>
    </location>
</feature>
<comment type="caution">
    <text evidence="2">The sequence shown here is derived from an EMBL/GenBank/DDBJ whole genome shotgun (WGS) entry which is preliminary data.</text>
</comment>
<evidence type="ECO:0000256" key="1">
    <source>
        <dbReference type="SAM" id="MobiDB-lite"/>
    </source>
</evidence>
<accession>A0A246KYI8</accession>
<dbReference type="EMBL" id="NIXP01000075">
    <property type="protein sequence ID" value="OWR33628.1"/>
    <property type="molecule type" value="Genomic_DNA"/>
</dbReference>
<organism evidence="2 3">
    <name type="scientific">Stenotrophomonas pavanii</name>
    <dbReference type="NCBI Taxonomy" id="487698"/>
    <lineage>
        <taxon>Bacteria</taxon>
        <taxon>Pseudomonadati</taxon>
        <taxon>Pseudomonadota</taxon>
        <taxon>Gammaproteobacteria</taxon>
        <taxon>Lysobacterales</taxon>
        <taxon>Lysobacteraceae</taxon>
        <taxon>Stenotrophomonas</taxon>
    </lineage>
</organism>
<evidence type="ECO:0000313" key="2">
    <source>
        <dbReference type="EMBL" id="OWR33628.1"/>
    </source>
</evidence>
<feature type="region of interest" description="Disordered" evidence="1">
    <location>
        <begin position="1"/>
        <end position="52"/>
    </location>
</feature>